<feature type="domain" description="PAS" evidence="7">
    <location>
        <begin position="4"/>
        <end position="52"/>
    </location>
</feature>
<dbReference type="InterPro" id="IPR013656">
    <property type="entry name" value="PAS_4"/>
</dbReference>
<dbReference type="InterPro" id="IPR002078">
    <property type="entry name" value="Sigma_54_int"/>
</dbReference>
<dbReference type="InterPro" id="IPR003593">
    <property type="entry name" value="AAA+_ATPase"/>
</dbReference>
<dbReference type="CDD" id="cd00009">
    <property type="entry name" value="AAA"/>
    <property type="match status" value="1"/>
</dbReference>
<evidence type="ECO:0000259" key="6">
    <source>
        <dbReference type="PROSITE" id="PS50045"/>
    </source>
</evidence>
<keyword evidence="4" id="KW-0238">DNA-binding</keyword>
<dbReference type="RefSeq" id="WP_067564707.1">
    <property type="nucleotide sequence ID" value="NZ_LSUQ01000024.1"/>
</dbReference>
<keyword evidence="5" id="KW-0804">Transcription</keyword>
<dbReference type="Pfam" id="PF00158">
    <property type="entry name" value="Sigma54_activat"/>
    <property type="match status" value="1"/>
</dbReference>
<evidence type="ECO:0008006" key="10">
    <source>
        <dbReference type="Google" id="ProtNLM"/>
    </source>
</evidence>
<dbReference type="SUPFAM" id="SSF46689">
    <property type="entry name" value="Homeodomain-like"/>
    <property type="match status" value="1"/>
</dbReference>
<dbReference type="PROSITE" id="PS00688">
    <property type="entry name" value="SIGMA54_INTERACT_3"/>
    <property type="match status" value="1"/>
</dbReference>
<dbReference type="Pfam" id="PF25601">
    <property type="entry name" value="AAA_lid_14"/>
    <property type="match status" value="1"/>
</dbReference>
<dbReference type="CDD" id="cd00130">
    <property type="entry name" value="PAS"/>
    <property type="match status" value="1"/>
</dbReference>
<dbReference type="InterPro" id="IPR035965">
    <property type="entry name" value="PAS-like_dom_sf"/>
</dbReference>
<dbReference type="GO" id="GO:0005524">
    <property type="term" value="F:ATP binding"/>
    <property type="evidence" value="ECO:0007669"/>
    <property type="project" value="UniProtKB-KW"/>
</dbReference>
<dbReference type="FunFam" id="3.40.50.300:FF:000006">
    <property type="entry name" value="DNA-binding transcriptional regulator NtrC"/>
    <property type="match status" value="1"/>
</dbReference>
<dbReference type="PRINTS" id="PR01590">
    <property type="entry name" value="HTHFIS"/>
</dbReference>
<evidence type="ECO:0000256" key="2">
    <source>
        <dbReference type="ARBA" id="ARBA00022840"/>
    </source>
</evidence>
<dbReference type="PROSITE" id="PS50112">
    <property type="entry name" value="PAS"/>
    <property type="match status" value="1"/>
</dbReference>
<comment type="caution">
    <text evidence="8">The sequence shown here is derived from an EMBL/GenBank/DDBJ whole genome shotgun (WGS) entry which is preliminary data.</text>
</comment>
<evidence type="ECO:0000256" key="5">
    <source>
        <dbReference type="ARBA" id="ARBA00023163"/>
    </source>
</evidence>
<dbReference type="PANTHER" id="PTHR32071">
    <property type="entry name" value="TRANSCRIPTIONAL REGULATORY PROTEIN"/>
    <property type="match status" value="1"/>
</dbReference>
<dbReference type="EMBL" id="LSUQ01000024">
    <property type="protein sequence ID" value="OAG93761.1"/>
    <property type="molecule type" value="Genomic_DNA"/>
</dbReference>
<evidence type="ECO:0000256" key="3">
    <source>
        <dbReference type="ARBA" id="ARBA00023015"/>
    </source>
</evidence>
<dbReference type="InterPro" id="IPR058031">
    <property type="entry name" value="AAA_lid_NorR"/>
</dbReference>
<dbReference type="Gene3D" id="3.30.450.20">
    <property type="entry name" value="PAS domain"/>
    <property type="match status" value="1"/>
</dbReference>
<dbReference type="SMART" id="SM00382">
    <property type="entry name" value="AAA"/>
    <property type="match status" value="1"/>
</dbReference>
<dbReference type="InterPro" id="IPR027417">
    <property type="entry name" value="P-loop_NTPase"/>
</dbReference>
<evidence type="ECO:0000313" key="8">
    <source>
        <dbReference type="EMBL" id="OAG93761.1"/>
    </source>
</evidence>
<dbReference type="Gene3D" id="1.10.8.60">
    <property type="match status" value="1"/>
</dbReference>
<dbReference type="SUPFAM" id="SSF55785">
    <property type="entry name" value="PYP-like sensor domain (PAS domain)"/>
    <property type="match status" value="1"/>
</dbReference>
<evidence type="ECO:0000256" key="1">
    <source>
        <dbReference type="ARBA" id="ARBA00022741"/>
    </source>
</evidence>
<protein>
    <recommendedName>
        <fullName evidence="10">Sigma-54-dependent Fis family transcriptional regulator</fullName>
    </recommendedName>
</protein>
<dbReference type="Pfam" id="PF08448">
    <property type="entry name" value="PAS_4"/>
    <property type="match status" value="1"/>
</dbReference>
<dbReference type="SUPFAM" id="SSF52540">
    <property type="entry name" value="P-loop containing nucleoside triphosphate hydrolases"/>
    <property type="match status" value="1"/>
</dbReference>
<evidence type="ECO:0000259" key="7">
    <source>
        <dbReference type="PROSITE" id="PS50112"/>
    </source>
</evidence>
<keyword evidence="1" id="KW-0547">Nucleotide-binding</keyword>
<dbReference type="Gene3D" id="1.10.10.60">
    <property type="entry name" value="Homeodomain-like"/>
    <property type="match status" value="1"/>
</dbReference>
<name>A0A853KBC1_9BACL</name>
<proteinExistence type="predicted"/>
<dbReference type="PROSITE" id="PS50045">
    <property type="entry name" value="SIGMA54_INTERACT_4"/>
    <property type="match status" value="1"/>
</dbReference>
<gene>
    <name evidence="8" type="ORF">AYW79_08945</name>
</gene>
<dbReference type="Pfam" id="PF02954">
    <property type="entry name" value="HTH_8"/>
    <property type="match status" value="1"/>
</dbReference>
<dbReference type="Gene3D" id="3.40.50.300">
    <property type="entry name" value="P-loop containing nucleotide triphosphate hydrolases"/>
    <property type="match status" value="1"/>
</dbReference>
<dbReference type="GO" id="GO:0043565">
    <property type="term" value="F:sequence-specific DNA binding"/>
    <property type="evidence" value="ECO:0007669"/>
    <property type="project" value="InterPro"/>
</dbReference>
<dbReference type="PROSITE" id="PS00676">
    <property type="entry name" value="SIGMA54_INTERACT_2"/>
    <property type="match status" value="1"/>
</dbReference>
<dbReference type="GO" id="GO:0006355">
    <property type="term" value="P:regulation of DNA-templated transcription"/>
    <property type="evidence" value="ECO:0007669"/>
    <property type="project" value="InterPro"/>
</dbReference>
<keyword evidence="2" id="KW-0067">ATP-binding</keyword>
<dbReference type="NCBIfam" id="TIGR00229">
    <property type="entry name" value="sensory_box"/>
    <property type="match status" value="1"/>
</dbReference>
<dbReference type="InterPro" id="IPR000014">
    <property type="entry name" value="PAS"/>
</dbReference>
<keyword evidence="3" id="KW-0805">Transcription regulation</keyword>
<dbReference type="AlphaFoldDB" id="A0A853KBC1"/>
<evidence type="ECO:0000313" key="9">
    <source>
        <dbReference type="Proteomes" id="UP000077421"/>
    </source>
</evidence>
<dbReference type="InterPro" id="IPR009057">
    <property type="entry name" value="Homeodomain-like_sf"/>
</dbReference>
<reference evidence="8 9" key="1">
    <citation type="submission" date="2016-02" db="EMBL/GenBank/DDBJ databases">
        <title>Draft genome sequence of Acidibacillus ferrooxidans SLC66.</title>
        <authorList>
            <person name="Oliveira G."/>
            <person name="Nancucheo I."/>
            <person name="Dall'Agnol H."/>
            <person name="Johnson B."/>
            <person name="Oliveira R."/>
            <person name="Nunes G.L."/>
            <person name="Tzotzos G."/>
            <person name="Orellana S.C."/>
            <person name="Salim A.C."/>
            <person name="Araujo F.M."/>
        </authorList>
    </citation>
    <scope>NUCLEOTIDE SEQUENCE [LARGE SCALE GENOMIC DNA]</scope>
    <source>
        <strain evidence="8 9">SLC66</strain>
    </source>
</reference>
<accession>A0A853KBC1</accession>
<dbReference type="Proteomes" id="UP000077421">
    <property type="component" value="Unassembled WGS sequence"/>
</dbReference>
<organism evidence="8 9">
    <name type="scientific">Ferroacidibacillus organovorans</name>
    <dbReference type="NCBI Taxonomy" id="1765683"/>
    <lineage>
        <taxon>Bacteria</taxon>
        <taxon>Bacillati</taxon>
        <taxon>Bacillota</taxon>
        <taxon>Bacilli</taxon>
        <taxon>Bacillales</taxon>
        <taxon>Alicyclobacillaceae</taxon>
        <taxon>Ferroacidibacillus</taxon>
    </lineage>
</organism>
<feature type="domain" description="Sigma-54 factor interaction" evidence="6">
    <location>
        <begin position="151"/>
        <end position="379"/>
    </location>
</feature>
<dbReference type="InterPro" id="IPR025943">
    <property type="entry name" value="Sigma_54_int_dom_ATP-bd_2"/>
</dbReference>
<dbReference type="InterPro" id="IPR002197">
    <property type="entry name" value="HTH_Fis"/>
</dbReference>
<evidence type="ECO:0000256" key="4">
    <source>
        <dbReference type="ARBA" id="ARBA00023125"/>
    </source>
</evidence>
<dbReference type="PANTHER" id="PTHR32071:SF74">
    <property type="entry name" value="TRANSCRIPTIONAL ACTIVATOR ROCR"/>
    <property type="match status" value="1"/>
</dbReference>
<sequence>MKDEDVWLHALLESVRVGVHAVNDCGVTILYNQTAATLDGLSREEVLGRHVLDVYPSLTEETSSLLRVLRSGDPVLLRRQSYRNFRGDEVHTANATRAVYRDGRLYGALEIAQDITEVQHLAERVVELQAATRPPRSGERSAAVRYTLDDVLTADPTLLEMKARAKRAARTSSPVLIYGPTGTGKELFAQGIHAASPRANGPFIAQNCAALPGPLLEGILFGTVKGSFTGAENRAGLFELASEGTLFLDEIHALPIDLQAKLLRVLDDQHVRRLGDQKSRAIDVRILAAMNVEPEAAVREKMLREDIFYRIQVVSLRLPALAQRRGDLELLIDHFVGDCNARFGMTVRGLTPGALRVLRDATWPGNVRELRHALESAMNLVEDAWIDVSHLPQYLTQHHAPRGGTDAPKGLQPVADRRQQGLAASVEALERDMIVHALAACEWNLSAAAAMLEIPRQTLQSKMKKWGISRNIAASGVRSAEVNKTTRTGQND</sequence>
<dbReference type="InterPro" id="IPR025944">
    <property type="entry name" value="Sigma_54_int_dom_CS"/>
</dbReference>